<gene>
    <name evidence="4" type="primary">PIGL</name>
    <name evidence="6" type="synonym">LOC112682631</name>
    <name evidence="4" type="ORF">g.157839</name>
</gene>
<dbReference type="Proteomes" id="UP000694846">
    <property type="component" value="Unplaced"/>
</dbReference>
<reference evidence="6" key="2">
    <citation type="submission" date="2025-04" db="UniProtKB">
        <authorList>
            <consortium name="RefSeq"/>
        </authorList>
    </citation>
    <scope>IDENTIFICATION</scope>
    <source>
        <tissue evidence="6">Whole body</tissue>
    </source>
</reference>
<feature type="transmembrane region" description="Helical" evidence="3">
    <location>
        <begin position="15"/>
        <end position="33"/>
    </location>
</feature>
<dbReference type="UniPathway" id="UPA00196"/>
<dbReference type="OrthoDB" id="440160at2759"/>
<dbReference type="PANTHER" id="PTHR12993">
    <property type="entry name" value="N-ACETYLGLUCOSAMINYL-PHOSPHATIDYLINOSITOL DE-N-ACETYLASE-RELATED"/>
    <property type="match status" value="1"/>
</dbReference>
<protein>
    <recommendedName>
        <fullName evidence="2">N-acetylglucosaminylphosphatidylinositol deacetylase</fullName>
        <ecNumber evidence="2">3.5.1.89</ecNumber>
    </recommendedName>
</protein>
<reference evidence="4" key="1">
    <citation type="submission" date="2018-04" db="EMBL/GenBank/DDBJ databases">
        <title>Transcriptome assembly of Sipha flava.</title>
        <authorList>
            <person name="Scully E.D."/>
            <person name="Geib S.M."/>
            <person name="Palmer N.A."/>
            <person name="Koch K."/>
            <person name="Bradshaw J."/>
            <person name="Heng-Moss T."/>
            <person name="Sarath G."/>
        </authorList>
    </citation>
    <scope>NUCLEOTIDE SEQUENCE</scope>
</reference>
<dbReference type="InterPro" id="IPR024078">
    <property type="entry name" value="LmbE-like_dom_sf"/>
</dbReference>
<sequence length="262" mass="30505">MLYKIFHLEVVDLNSAMLITVSALVVGYVWTCFRASRRQKMLELETTPHRVLLITAHPDDECMFFGPVIQKLSKMENVQLYLMCLSVGNFEGKGSLRKDELYQSCKILGIDEGNILLCKNTLLPDNPRVDWDTVLLSDKITEHVEQLEIDTVLTFDSYGVSGHRNHVSIYLAMFHLVYNKLLPNYCRIYSLDSVNILRKYVKCIDQLFNNTSDFKCSISTTEQYNLKKAMQAHCSQYIWFRKLYMKFSRYTRVNTFTNISAE</sequence>
<keyword evidence="3" id="KW-1133">Transmembrane helix</keyword>
<dbReference type="EMBL" id="GGMS01008063">
    <property type="protein sequence ID" value="MBY77266.1"/>
    <property type="molecule type" value="Transcribed_RNA"/>
</dbReference>
<comment type="similarity">
    <text evidence="1">Belongs to the PIGL family.</text>
</comment>
<dbReference type="SUPFAM" id="SSF102588">
    <property type="entry name" value="LmbE-like"/>
    <property type="match status" value="1"/>
</dbReference>
<organism evidence="4">
    <name type="scientific">Sipha flava</name>
    <name type="common">yellow sugarcane aphid</name>
    <dbReference type="NCBI Taxonomy" id="143950"/>
    <lineage>
        <taxon>Eukaryota</taxon>
        <taxon>Metazoa</taxon>
        <taxon>Ecdysozoa</taxon>
        <taxon>Arthropoda</taxon>
        <taxon>Hexapoda</taxon>
        <taxon>Insecta</taxon>
        <taxon>Pterygota</taxon>
        <taxon>Neoptera</taxon>
        <taxon>Paraneoptera</taxon>
        <taxon>Hemiptera</taxon>
        <taxon>Sternorrhyncha</taxon>
        <taxon>Aphidomorpha</taxon>
        <taxon>Aphidoidea</taxon>
        <taxon>Aphididae</taxon>
        <taxon>Sipha</taxon>
    </lineage>
</organism>
<dbReference type="GO" id="GO:0016020">
    <property type="term" value="C:membrane"/>
    <property type="evidence" value="ECO:0007669"/>
    <property type="project" value="GOC"/>
</dbReference>
<dbReference type="RefSeq" id="XP_025409076.1">
    <property type="nucleotide sequence ID" value="XM_025553291.1"/>
</dbReference>
<dbReference type="InterPro" id="IPR003737">
    <property type="entry name" value="GlcNAc_PI_deacetylase-related"/>
</dbReference>
<evidence type="ECO:0000313" key="5">
    <source>
        <dbReference type="Proteomes" id="UP000694846"/>
    </source>
</evidence>
<dbReference type="PANTHER" id="PTHR12993:SF11">
    <property type="entry name" value="N-ACETYLGLUCOSAMINYL-PHOSPHATIDYLINOSITOL DE-N-ACETYLASE"/>
    <property type="match status" value="1"/>
</dbReference>
<dbReference type="GO" id="GO:0005783">
    <property type="term" value="C:endoplasmic reticulum"/>
    <property type="evidence" value="ECO:0007669"/>
    <property type="project" value="TreeGrafter"/>
</dbReference>
<dbReference type="GO" id="GO:0006506">
    <property type="term" value="P:GPI anchor biosynthetic process"/>
    <property type="evidence" value="ECO:0007669"/>
    <property type="project" value="UniProtKB-UniPathway"/>
</dbReference>
<dbReference type="EC" id="3.5.1.89" evidence="2"/>
<keyword evidence="5" id="KW-1185">Reference proteome</keyword>
<evidence type="ECO:0000313" key="6">
    <source>
        <dbReference type="RefSeq" id="XP_025409076.1"/>
    </source>
</evidence>
<dbReference type="Gene3D" id="3.40.50.10320">
    <property type="entry name" value="LmbE-like"/>
    <property type="match status" value="1"/>
</dbReference>
<evidence type="ECO:0000256" key="1">
    <source>
        <dbReference type="ARBA" id="ARBA00006066"/>
    </source>
</evidence>
<proteinExistence type="inferred from homology"/>
<keyword evidence="3" id="KW-0472">Membrane</keyword>
<evidence type="ECO:0000256" key="3">
    <source>
        <dbReference type="SAM" id="Phobius"/>
    </source>
</evidence>
<dbReference type="GO" id="GO:0000225">
    <property type="term" value="F:N-acetylglucosaminylphosphatidylinositol deacetylase activity"/>
    <property type="evidence" value="ECO:0007669"/>
    <property type="project" value="UniProtKB-EC"/>
</dbReference>
<dbReference type="AlphaFoldDB" id="A0A2S2QHR0"/>
<name>A0A2S2QHR0_9HEMI</name>
<keyword evidence="3" id="KW-0812">Transmembrane</keyword>
<accession>A0A2S2QHR0</accession>
<evidence type="ECO:0000256" key="2">
    <source>
        <dbReference type="ARBA" id="ARBA00012176"/>
    </source>
</evidence>
<dbReference type="Pfam" id="PF02585">
    <property type="entry name" value="PIG-L"/>
    <property type="match status" value="1"/>
</dbReference>
<evidence type="ECO:0000313" key="4">
    <source>
        <dbReference type="EMBL" id="MBY77266.1"/>
    </source>
</evidence>